<evidence type="ECO:0000259" key="1">
    <source>
        <dbReference type="Pfam" id="PF20720"/>
    </source>
</evidence>
<keyword evidence="3" id="KW-1185">Reference proteome</keyword>
<dbReference type="STRING" id="1434111.MSLAZ_2080"/>
<dbReference type="Pfam" id="PF20720">
    <property type="entry name" value="nSTAND3"/>
    <property type="match status" value="1"/>
</dbReference>
<dbReference type="OrthoDB" id="137679at2157"/>
<sequence>MAKMSEKEYYLAYIDILGFDKLAQEISEESNLSSDFVRKIFVKTIEEKMCTLKEQKRILTYQKHSGDSWILISDRLSNLFRNIYEILDVQLPFKNHKHLQFEIGLGKGIFGDQVEFDKEDVVNKNDTINFLNTYLLKKYSDWHKITYKKSVMSSYVVFTEELFQELNPFDKEICDLIEYTYKEKENVERTEVLNVANLNKFISRAKCLEFLDLLGISENYGYDRIDKLYVPSTGFQEIKSSLEKNKILFLTGPSEYGKTYTSLKILWDYFIDGYTPVWIRGDEKIQRLDVRNRLQNIENELNAHHIFYFEDPFGKSEYEAEESIERELTTILEVAKNAEDAYIIITSKQSIFEELKSKNNYLMELKKYEKMLGIEGKPYDITSKKQILFNWAKLRECDWVENDDQRNLISEHLKYEFFTPLKIKEFCRKTYNTKDTEVLIKWLKHASEETSINFANEVKGMSDDKKLFLSFLFISPSFEEEFIKKTYVEMLEELSIETAWNFESIIEFFASDKVEIYCNRIRFFHSSYYRSLLYLLSENGQLTSFSKNVFSKLLLKLSTKNKATKYVIRTIGDNYNNLSEEIQNLLFDFAKKDGNIKFVAGTIAYNYNNLPRRPRHLLFNLARDKKASRYVGESILRNFNKLPEDVQNLIFEFVENEEIGGYVVRSITENYSDLPPKIQGLLIKAHKEGKFEEQIARGISENFKILPKNIQDLLYELADDEDKSVHVAKAVADKFENLPKEAREKLILKLHGKRKNDVHVARAIIRNFETVPDRIQFLIFEMIENNETAEYISPIILSNLNKLPEDVAQDILFELTRKDIAVAHVLRAIFNNYYILSKDAQNLLFNILEKNKFDSAVTKILLDNYSKLPETGKKSLFKLLDEGKLNQKNTKSLKESKEYKNYRGLISMRFVET</sequence>
<dbReference type="HOGENOM" id="CLU_345359_0_0_2"/>
<organism evidence="2 3">
    <name type="scientific">Methanosarcina lacustris Z-7289</name>
    <dbReference type="NCBI Taxonomy" id="1434111"/>
    <lineage>
        <taxon>Archaea</taxon>
        <taxon>Methanobacteriati</taxon>
        <taxon>Methanobacteriota</taxon>
        <taxon>Stenosarchaea group</taxon>
        <taxon>Methanomicrobia</taxon>
        <taxon>Methanosarcinales</taxon>
        <taxon>Methanosarcinaceae</taxon>
        <taxon>Methanosarcina</taxon>
    </lineage>
</organism>
<protein>
    <recommendedName>
        <fullName evidence="1">Novel STAND NTPase 3 domain-containing protein</fullName>
    </recommendedName>
</protein>
<dbReference type="GeneID" id="24806874"/>
<proteinExistence type="predicted"/>
<accession>A0A0E3S4Z4</accession>
<dbReference type="InterPro" id="IPR027417">
    <property type="entry name" value="P-loop_NTPase"/>
</dbReference>
<dbReference type="SUPFAM" id="SSF52540">
    <property type="entry name" value="P-loop containing nucleoside triphosphate hydrolases"/>
    <property type="match status" value="1"/>
</dbReference>
<dbReference type="PATRIC" id="fig|1434111.4.peg.2741"/>
<dbReference type="KEGG" id="mls:MSLAZ_2080"/>
<dbReference type="AlphaFoldDB" id="A0A0E3S4Z4"/>
<evidence type="ECO:0000313" key="3">
    <source>
        <dbReference type="Proteomes" id="UP000033072"/>
    </source>
</evidence>
<dbReference type="Proteomes" id="UP000033072">
    <property type="component" value="Chromosome"/>
</dbReference>
<dbReference type="EMBL" id="CP009515">
    <property type="protein sequence ID" value="AKB75341.1"/>
    <property type="molecule type" value="Genomic_DNA"/>
</dbReference>
<evidence type="ECO:0000313" key="2">
    <source>
        <dbReference type="EMBL" id="AKB75341.1"/>
    </source>
</evidence>
<name>A0A0E3S4Z4_9EURY</name>
<feature type="domain" description="Novel STAND NTPase 3" evidence="1">
    <location>
        <begin position="229"/>
        <end position="391"/>
    </location>
</feature>
<reference evidence="2 3" key="1">
    <citation type="submission" date="2014-07" db="EMBL/GenBank/DDBJ databases">
        <title>Methanogenic archaea and the global carbon cycle.</title>
        <authorList>
            <person name="Henriksen J.R."/>
            <person name="Luke J."/>
            <person name="Reinhart S."/>
            <person name="Benedict M.N."/>
            <person name="Youngblut N.D."/>
            <person name="Metcalf M.E."/>
            <person name="Whitaker R.J."/>
            <person name="Metcalf W.W."/>
        </authorList>
    </citation>
    <scope>NUCLEOTIDE SEQUENCE [LARGE SCALE GENOMIC DNA]</scope>
    <source>
        <strain evidence="2 3">Z-7289</strain>
    </source>
</reference>
<gene>
    <name evidence="2" type="ORF">MSLAZ_2080</name>
</gene>
<dbReference type="InterPro" id="IPR049050">
    <property type="entry name" value="nSTAND3"/>
</dbReference>
<dbReference type="RefSeq" id="WP_048126778.1">
    <property type="nucleotide sequence ID" value="NZ_CP009515.1"/>
</dbReference>